<reference evidence="2 3" key="1">
    <citation type="submission" date="2017-04" db="EMBL/GenBank/DDBJ databases">
        <title>Whole Genome Sequence of 1,4-Dioxane Degrading Bacterium Mycobacterium dioxanotrophicus PH-06.</title>
        <authorList>
            <person name="He Y."/>
        </authorList>
    </citation>
    <scope>NUCLEOTIDE SEQUENCE [LARGE SCALE GENOMIC DNA]</scope>
    <source>
        <strain evidence="2 3">PH-06</strain>
    </source>
</reference>
<sequence>MTVTISTVSGSQPEQVLAAAAHAGNSATTVSQQIDAGKQNLAALKSGWEGGASEAAVASAERTLIEQQKISDVLRQLQSALSDGGSQLSAIRSGIVDGVESLTQQGWHVADDGTVTVRPGSPLDQLAKLSPVTAMQLRQIAAASSVKLKAMLAQFDGADRALADAVRKATAGLDASAAPAGPPNRSDNPSPSEPKPKDGNTTAPEPGPGAKPGGVDGSGQTTPPTQKPAPGSPQSAPRTPAQPPSAPTPRPASGTTPAQAGPSTPGRNPGAAPTRPASTNTGSAPVQANTPAQEPATRSGPTSAPSGAGAPPVGRGGPASATASMPATSAPTRFDGGTATATGTASAATSGGERVFTAFDGGAGNLPTGWKAEVDDDGFTHRIWVDEGEELEHDDW</sequence>
<protein>
    <submittedName>
        <fullName evidence="2">Uncharacterized protein</fullName>
    </submittedName>
</protein>
<accession>A0A1Y0CB06</accession>
<dbReference type="KEGG" id="mdx:BTO20_30070"/>
<dbReference type="SUPFAM" id="SSF140453">
    <property type="entry name" value="EsxAB dimer-like"/>
    <property type="match status" value="1"/>
</dbReference>
<dbReference type="InterPro" id="IPR036689">
    <property type="entry name" value="ESAT-6-like_sf"/>
</dbReference>
<dbReference type="Pfam" id="PF06013">
    <property type="entry name" value="WXG100"/>
    <property type="match status" value="1"/>
</dbReference>
<dbReference type="PRINTS" id="PR01217">
    <property type="entry name" value="PRICHEXTENSN"/>
</dbReference>
<evidence type="ECO:0000313" key="2">
    <source>
        <dbReference type="EMBL" id="ART72236.1"/>
    </source>
</evidence>
<evidence type="ECO:0000313" key="3">
    <source>
        <dbReference type="Proteomes" id="UP000195331"/>
    </source>
</evidence>
<name>A0A1Y0CB06_9MYCO</name>
<feature type="compositionally biased region" description="Low complexity" evidence="1">
    <location>
        <begin position="299"/>
        <end position="351"/>
    </location>
</feature>
<feature type="region of interest" description="Disordered" evidence="1">
    <location>
        <begin position="173"/>
        <end position="351"/>
    </location>
</feature>
<dbReference type="OrthoDB" id="5969911at2"/>
<dbReference type="RefSeq" id="WP_087079557.1">
    <property type="nucleotide sequence ID" value="NZ_CP020809.1"/>
</dbReference>
<evidence type="ECO:0000256" key="1">
    <source>
        <dbReference type="SAM" id="MobiDB-lite"/>
    </source>
</evidence>
<organism evidence="2 3">
    <name type="scientific">Mycobacterium dioxanotrophicus</name>
    <dbReference type="NCBI Taxonomy" id="482462"/>
    <lineage>
        <taxon>Bacteria</taxon>
        <taxon>Bacillati</taxon>
        <taxon>Actinomycetota</taxon>
        <taxon>Actinomycetes</taxon>
        <taxon>Mycobacteriales</taxon>
        <taxon>Mycobacteriaceae</taxon>
        <taxon>Mycobacterium</taxon>
    </lineage>
</organism>
<proteinExistence type="predicted"/>
<gene>
    <name evidence="2" type="ORF">BTO20_30070</name>
</gene>
<dbReference type="AlphaFoldDB" id="A0A1Y0CB06"/>
<dbReference type="Proteomes" id="UP000195331">
    <property type="component" value="Chromosome"/>
</dbReference>
<keyword evidence="3" id="KW-1185">Reference proteome</keyword>
<dbReference type="Gene3D" id="1.10.287.1060">
    <property type="entry name" value="ESAT-6-like"/>
    <property type="match status" value="1"/>
</dbReference>
<feature type="compositionally biased region" description="Pro residues" evidence="1">
    <location>
        <begin position="240"/>
        <end position="250"/>
    </location>
</feature>
<dbReference type="EMBL" id="CP020809">
    <property type="protein sequence ID" value="ART72236.1"/>
    <property type="molecule type" value="Genomic_DNA"/>
</dbReference>
<feature type="compositionally biased region" description="Polar residues" evidence="1">
    <location>
        <begin position="276"/>
        <end position="292"/>
    </location>
</feature>
<dbReference type="InterPro" id="IPR010310">
    <property type="entry name" value="T7SS_ESAT-6-like"/>
</dbReference>